<dbReference type="EMBL" id="CACVKT020010438">
    <property type="protein sequence ID" value="CAC5426652.1"/>
    <property type="molecule type" value="Genomic_DNA"/>
</dbReference>
<dbReference type="Proteomes" id="UP000507470">
    <property type="component" value="Unassembled WGS sequence"/>
</dbReference>
<evidence type="ECO:0000313" key="1">
    <source>
        <dbReference type="EMBL" id="CAC5426652.1"/>
    </source>
</evidence>
<organism evidence="1 2">
    <name type="scientific">Mytilus coruscus</name>
    <name type="common">Sea mussel</name>
    <dbReference type="NCBI Taxonomy" id="42192"/>
    <lineage>
        <taxon>Eukaryota</taxon>
        <taxon>Metazoa</taxon>
        <taxon>Spiralia</taxon>
        <taxon>Lophotrochozoa</taxon>
        <taxon>Mollusca</taxon>
        <taxon>Bivalvia</taxon>
        <taxon>Autobranchia</taxon>
        <taxon>Pteriomorphia</taxon>
        <taxon>Mytilida</taxon>
        <taxon>Mytiloidea</taxon>
        <taxon>Mytilidae</taxon>
        <taxon>Mytilinae</taxon>
        <taxon>Mytilus</taxon>
    </lineage>
</organism>
<gene>
    <name evidence="1" type="ORF">MCOR_58340</name>
</gene>
<name>A0A6J8F3E5_MYTCO</name>
<sequence>MPLENNGKSENVITTDEEYDNKEDETAFIGRRRIKKIHILKRRVEKNLTCRENLDGYRPVHTSHWNLPCLESLRIFYSVKPLPLSELLDIVYKNTCMFEPLTLNQTKVVNFLQNSLDFCTSIGDVMIYSRRYPREIGRDLLEEIKKNLDKDIFKNNSFERQIENFIKSTVFMMYFMRNEREPSNIQENVFEDLFNKFLLMCDLVPSGSLWQVKAKLLQQHVQSETDLVILPSDPTQSEAVTALSIVKITNLADYLHSPPSSSADDRVKPEIYNKISEKVLGQHGGELIVHNGIFNKNFENKKDKNAYLPGMIVVGTEVTFTLLVISYEHFLNSLRKKVVEKSESYIYYSETKDMLKKEERDQLLEAFGRLQNTACQVQ</sequence>
<reference evidence="1 2" key="1">
    <citation type="submission" date="2020-06" db="EMBL/GenBank/DDBJ databases">
        <authorList>
            <person name="Li R."/>
            <person name="Bekaert M."/>
        </authorList>
    </citation>
    <scope>NUCLEOTIDE SEQUENCE [LARGE SCALE GENOMIC DNA]</scope>
    <source>
        <strain evidence="2">wild</strain>
    </source>
</reference>
<protein>
    <submittedName>
        <fullName evidence="1">Uncharacterized protein</fullName>
    </submittedName>
</protein>
<keyword evidence="2" id="KW-1185">Reference proteome</keyword>
<proteinExistence type="predicted"/>
<evidence type="ECO:0000313" key="2">
    <source>
        <dbReference type="Proteomes" id="UP000507470"/>
    </source>
</evidence>
<dbReference type="AlphaFoldDB" id="A0A6J8F3E5"/>
<accession>A0A6J8F3E5</accession>